<comment type="caution">
    <text evidence="1">The sequence shown here is derived from an EMBL/GenBank/DDBJ whole genome shotgun (WGS) entry which is preliminary data.</text>
</comment>
<organism evidence="1 2">
    <name type="scientific">Manihot esculenta</name>
    <name type="common">Cassava</name>
    <name type="synonym">Jatropha manihot</name>
    <dbReference type="NCBI Taxonomy" id="3983"/>
    <lineage>
        <taxon>Eukaryota</taxon>
        <taxon>Viridiplantae</taxon>
        <taxon>Streptophyta</taxon>
        <taxon>Embryophyta</taxon>
        <taxon>Tracheophyta</taxon>
        <taxon>Spermatophyta</taxon>
        <taxon>Magnoliopsida</taxon>
        <taxon>eudicotyledons</taxon>
        <taxon>Gunneridae</taxon>
        <taxon>Pentapetalae</taxon>
        <taxon>rosids</taxon>
        <taxon>fabids</taxon>
        <taxon>Malpighiales</taxon>
        <taxon>Euphorbiaceae</taxon>
        <taxon>Crotonoideae</taxon>
        <taxon>Manihoteae</taxon>
        <taxon>Manihot</taxon>
    </lineage>
</organism>
<dbReference type="Proteomes" id="UP000091857">
    <property type="component" value="Chromosome 12"/>
</dbReference>
<evidence type="ECO:0000313" key="2">
    <source>
        <dbReference type="Proteomes" id="UP000091857"/>
    </source>
</evidence>
<gene>
    <name evidence="1" type="ORF">MANES_12G034600v8</name>
</gene>
<accession>A0ACB7GNH6</accession>
<protein>
    <submittedName>
        <fullName evidence="1">Uncharacterized protein</fullName>
    </submittedName>
</protein>
<proteinExistence type="predicted"/>
<keyword evidence="2" id="KW-1185">Reference proteome</keyword>
<reference evidence="2" key="1">
    <citation type="journal article" date="2016" name="Nat. Biotechnol.">
        <title>Sequencing wild and cultivated cassava and related species reveals extensive interspecific hybridization and genetic diversity.</title>
        <authorList>
            <person name="Bredeson J.V."/>
            <person name="Lyons J.B."/>
            <person name="Prochnik S.E."/>
            <person name="Wu G.A."/>
            <person name="Ha C.M."/>
            <person name="Edsinger-Gonzales E."/>
            <person name="Grimwood J."/>
            <person name="Schmutz J."/>
            <person name="Rabbi I.Y."/>
            <person name="Egesi C."/>
            <person name="Nauluvula P."/>
            <person name="Lebot V."/>
            <person name="Ndunguru J."/>
            <person name="Mkamilo G."/>
            <person name="Bart R.S."/>
            <person name="Setter T.L."/>
            <person name="Gleadow R.M."/>
            <person name="Kulakow P."/>
            <person name="Ferguson M.E."/>
            <person name="Rounsley S."/>
            <person name="Rokhsar D.S."/>
        </authorList>
    </citation>
    <scope>NUCLEOTIDE SEQUENCE [LARGE SCALE GENOMIC DNA]</scope>
    <source>
        <strain evidence="2">cv. AM560-2</strain>
    </source>
</reference>
<name>A0ACB7GNH6_MANES</name>
<sequence>MRAITKITPHKHNQTSANRSLFVSFLNTLSGTSPLSLSLSFLPFVSDFSPASLLFLMIVIFFFPPGRSSFSFPKTLIFLIFFFSDADLSRMSTKTMRPPPRRVLTSNKRKEMEGFDSLESSPPSPPTPTPTKSPKPTSPQAGSARHTQPVSFNQLMAGYLAYEYLSKGTIYGEKWDPDGAEEEWKKAEPSEDREEEGEPNKGDYRRYVEVSSLLKGDGAHLPGVVNPSELSRFLQM</sequence>
<dbReference type="EMBL" id="CM004398">
    <property type="protein sequence ID" value="KAG8641800.1"/>
    <property type="molecule type" value="Genomic_DNA"/>
</dbReference>
<evidence type="ECO:0000313" key="1">
    <source>
        <dbReference type="EMBL" id="KAG8641800.1"/>
    </source>
</evidence>